<dbReference type="GO" id="GO:0005524">
    <property type="term" value="F:ATP binding"/>
    <property type="evidence" value="ECO:0007669"/>
    <property type="project" value="UniProtKB-KW"/>
</dbReference>
<dbReference type="PROSITE" id="PS00297">
    <property type="entry name" value="HSP70_1"/>
    <property type="match status" value="1"/>
</dbReference>
<dbReference type="Gene3D" id="3.30.30.30">
    <property type="match status" value="1"/>
</dbReference>
<evidence type="ECO:0000313" key="5">
    <source>
        <dbReference type="EMBL" id="KAJ1530965.1"/>
    </source>
</evidence>
<dbReference type="InterPro" id="IPR029047">
    <property type="entry name" value="HSP70_peptide-bd_sf"/>
</dbReference>
<proteinExistence type="inferred from homology"/>
<evidence type="ECO:0000256" key="2">
    <source>
        <dbReference type="ARBA" id="ARBA00022741"/>
    </source>
</evidence>
<dbReference type="GO" id="GO:0140662">
    <property type="term" value="F:ATP-dependent protein folding chaperone"/>
    <property type="evidence" value="ECO:0007669"/>
    <property type="project" value="InterPro"/>
</dbReference>
<dbReference type="PROSITE" id="PS00329">
    <property type="entry name" value="HSP70_2"/>
    <property type="match status" value="1"/>
</dbReference>
<dbReference type="AlphaFoldDB" id="A0AAV7XXQ6"/>
<dbReference type="InterPro" id="IPR018181">
    <property type="entry name" value="Heat_shock_70_CS"/>
</dbReference>
<sequence length="732" mass="80406">MHAVLVFQAIKKKHDKDVDDPRALEIIRSKWEREKKKLSRIPVVRLSHFLPDVEVDFEETVRRDEFYEACNDLFGAIVEEVEATLKRSGVKSSDVHDVVLVGASTRIPRLRELIQKALGGKPLCTAVNPDEAVAKGAALLAAKWSWTSAAAAAACPWSTSSTAHVWRCGPARGGPCPAPGVLMKNGAGSGSGPIIGIDLGTTYSVVAICRKGRVEVVCDDTGSRTVPSIVGFMGKEQFVGAAAKDLPSESQVFDAKRLIGRPWQDVMKTENREHWPFVVFEDRGVARVRVRIDGRVEDFAPEEISAMVLRHMKEMAEGFLGEPVSRAVVTVPAYFNERQRQATKLAARVAGLEVAAMINEPTAAAVAYGLDKTSGTAAAKKTIFIYDLGGGTFDVSVMTVHGSEFTVLATGGDAHLGGQDFNSRLVEFIREDIRTSHNIKLDSESIQELRRACEVAKRKLSKLPEVSISVFFSRHKLGYKKTLTRACFEDLCIDLFKRTIQLSEQVLADSKVPFSAIDEVVLVGGSTHIPRVRELLKTLFHGKEPRKSINVDEAVAYGAAVHAAVLKGDKFYENLVRLRDVTPLSLGVNVLGGRFSTVIPKNTPVPCEKTKVYGNSHDYQTECTYKVYQGERAMSKDNHDLNKTFTIPVPPKPAGQVEMDCTFKIDSDGLLTVTAVERSTGAAGAVTIYPDEARVSEEEVQKMLKNAERFRRQDLEEKRRVEAELGLKGLSI</sequence>
<dbReference type="InterPro" id="IPR043129">
    <property type="entry name" value="ATPase_NBD"/>
</dbReference>
<dbReference type="EMBL" id="JAPTSV010000002">
    <property type="protein sequence ID" value="KAJ1530965.1"/>
    <property type="molecule type" value="Genomic_DNA"/>
</dbReference>
<organism evidence="5 6">
    <name type="scientific">Megalurothrips usitatus</name>
    <name type="common">bean blossom thrips</name>
    <dbReference type="NCBI Taxonomy" id="439358"/>
    <lineage>
        <taxon>Eukaryota</taxon>
        <taxon>Metazoa</taxon>
        <taxon>Ecdysozoa</taxon>
        <taxon>Arthropoda</taxon>
        <taxon>Hexapoda</taxon>
        <taxon>Insecta</taxon>
        <taxon>Pterygota</taxon>
        <taxon>Neoptera</taxon>
        <taxon>Paraneoptera</taxon>
        <taxon>Thysanoptera</taxon>
        <taxon>Terebrantia</taxon>
        <taxon>Thripoidea</taxon>
        <taxon>Thripidae</taxon>
        <taxon>Megalurothrips</taxon>
    </lineage>
</organism>
<dbReference type="Gene3D" id="3.30.420.40">
    <property type="match status" value="3"/>
</dbReference>
<dbReference type="PANTHER" id="PTHR19375">
    <property type="entry name" value="HEAT SHOCK PROTEIN 70KDA"/>
    <property type="match status" value="1"/>
</dbReference>
<dbReference type="Pfam" id="PF00012">
    <property type="entry name" value="HSP70"/>
    <property type="match status" value="2"/>
</dbReference>
<dbReference type="GO" id="GO:0006950">
    <property type="term" value="P:response to stress"/>
    <property type="evidence" value="ECO:0007669"/>
    <property type="project" value="UniProtKB-ARBA"/>
</dbReference>
<reference evidence="5" key="1">
    <citation type="submission" date="2022-12" db="EMBL/GenBank/DDBJ databases">
        <title>Chromosome-level genome assembly of the bean flower thrips Megalurothrips usitatus.</title>
        <authorList>
            <person name="Ma L."/>
            <person name="Liu Q."/>
            <person name="Li H."/>
            <person name="Cai W."/>
        </authorList>
    </citation>
    <scope>NUCLEOTIDE SEQUENCE</scope>
    <source>
        <strain evidence="5">Cailab_2022a</strain>
    </source>
</reference>
<dbReference type="Proteomes" id="UP001075354">
    <property type="component" value="Chromosome 2"/>
</dbReference>
<evidence type="ECO:0000256" key="1">
    <source>
        <dbReference type="ARBA" id="ARBA00007381"/>
    </source>
</evidence>
<protein>
    <submittedName>
        <fullName evidence="5">Uncharacterized protein</fullName>
    </submittedName>
</protein>
<comment type="caution">
    <text evidence="5">The sequence shown here is derived from an EMBL/GenBank/DDBJ whole genome shotgun (WGS) entry which is preliminary data.</text>
</comment>
<dbReference type="CDD" id="cd24028">
    <property type="entry name" value="ASKHA_NBD_HSP70_HSPA1-like"/>
    <property type="match status" value="1"/>
</dbReference>
<dbReference type="Gene3D" id="3.90.640.10">
    <property type="entry name" value="Actin, Chain A, domain 4"/>
    <property type="match status" value="1"/>
</dbReference>
<name>A0AAV7XXQ6_9NEOP</name>
<gene>
    <name evidence="5" type="ORF">ONE63_005801</name>
</gene>
<keyword evidence="6" id="KW-1185">Reference proteome</keyword>
<dbReference type="PRINTS" id="PR00301">
    <property type="entry name" value="HEATSHOCK70"/>
</dbReference>
<dbReference type="SUPFAM" id="SSF100920">
    <property type="entry name" value="Heat shock protein 70kD (HSP70), peptide-binding domain"/>
    <property type="match status" value="1"/>
</dbReference>
<dbReference type="FunFam" id="3.30.30.30:FF:000001">
    <property type="entry name" value="heat shock 70 kDa protein-like"/>
    <property type="match status" value="1"/>
</dbReference>
<dbReference type="Gene3D" id="2.60.34.10">
    <property type="entry name" value="Substrate Binding Domain Of DNAk, Chain A, domain 1"/>
    <property type="match status" value="1"/>
</dbReference>
<keyword evidence="3 4" id="KW-0067">ATP-binding</keyword>
<evidence type="ECO:0000313" key="6">
    <source>
        <dbReference type="Proteomes" id="UP001075354"/>
    </source>
</evidence>
<dbReference type="FunFam" id="3.90.640.10:FF:000003">
    <property type="entry name" value="Molecular chaperone DnaK"/>
    <property type="match status" value="1"/>
</dbReference>
<dbReference type="PROSITE" id="PS01036">
    <property type="entry name" value="HSP70_3"/>
    <property type="match status" value="1"/>
</dbReference>
<accession>A0AAV7XXQ6</accession>
<comment type="similarity">
    <text evidence="1 4">Belongs to the heat shock protein 70 family.</text>
</comment>
<dbReference type="InterPro" id="IPR013126">
    <property type="entry name" value="Hsp_70_fam"/>
</dbReference>
<keyword evidence="2 4" id="KW-0547">Nucleotide-binding</keyword>
<evidence type="ECO:0000256" key="3">
    <source>
        <dbReference type="ARBA" id="ARBA00022840"/>
    </source>
</evidence>
<evidence type="ECO:0000256" key="4">
    <source>
        <dbReference type="RuleBase" id="RU003322"/>
    </source>
</evidence>
<dbReference type="SUPFAM" id="SSF53067">
    <property type="entry name" value="Actin-like ATPase domain"/>
    <property type="match status" value="3"/>
</dbReference>